<dbReference type="InterPro" id="IPR020557">
    <property type="entry name" value="Fumarate_lyase_CS"/>
</dbReference>
<dbReference type="UniPathway" id="UPA00074">
    <property type="reaction ID" value="UER00132"/>
</dbReference>
<reference evidence="4" key="2">
    <citation type="submission" date="2020-09" db="EMBL/GenBank/DDBJ databases">
        <authorList>
            <person name="Sun Q."/>
            <person name="Zhou Y."/>
        </authorList>
    </citation>
    <scope>NUCLEOTIDE SEQUENCE</scope>
    <source>
        <strain evidence="4">CGMCC 1.15371</strain>
    </source>
</reference>
<name>A0A8J2VNM8_9BACL</name>
<evidence type="ECO:0000256" key="2">
    <source>
        <dbReference type="ARBA" id="ARBA00023239"/>
    </source>
</evidence>
<comment type="caution">
    <text evidence="4">The sequence shown here is derived from an EMBL/GenBank/DDBJ whole genome shotgun (WGS) entry which is preliminary data.</text>
</comment>
<dbReference type="Pfam" id="PF00206">
    <property type="entry name" value="Lyase_1"/>
    <property type="match status" value="1"/>
</dbReference>
<evidence type="ECO:0000259" key="3">
    <source>
        <dbReference type="SMART" id="SM00998"/>
    </source>
</evidence>
<dbReference type="GO" id="GO:0005829">
    <property type="term" value="C:cytosol"/>
    <property type="evidence" value="ECO:0007669"/>
    <property type="project" value="TreeGrafter"/>
</dbReference>
<accession>A0A8J2VNM8</accession>
<sequence length="453" mass="51366">MASSVIDSELYRGIYVSEEMRKVFSDESLLQKWLDCWVALAEAEAEVGLIPEEVAQEIANKANYRSIDMEVIRKGIVDTTHPLIVQIREFTKVVGGKAGQFIHWGATTQDIMDTTVVLQIKEAQDVLLSQLRKFLDTLLNLAQEHKNTVMPGRTHGQHALPVTLGYKMAIWVDEIGKHIERLEEGKKRYLLGSFSGAAGTLASISENGLAVQELYCKNLGLGQPTITWHTQRDGFAEFASIIAMISGTIGKIANEIINLQKSEIGEIEEGFKMGQVGSSTMPHKRNPMLCEYVVGLTRIVQRNASLGFDAMIQEHERDMTFWTTEWSYIPQICMLTSGGIEQMQGVLERFIVHKEHMERNLNLLKGLIVSENLMLTLGKYVGRQNAHDMIYKVSMQAFEENRSLLEVTLEDKDIMSHMSEQEVKEHLRPKNYIGLCTELIDRVDKKWRSFCRT</sequence>
<proteinExistence type="predicted"/>
<keyword evidence="2" id="KW-0456">Lyase</keyword>
<dbReference type="GO" id="GO:0006189">
    <property type="term" value="P:'de novo' IMP biosynthetic process"/>
    <property type="evidence" value="ECO:0007669"/>
    <property type="project" value="UniProtKB-UniPathway"/>
</dbReference>
<gene>
    <name evidence="4" type="primary">pcaB</name>
    <name evidence="4" type="ORF">GCM10011391_12210</name>
</gene>
<dbReference type="SMART" id="SM00998">
    <property type="entry name" value="ADSL_C"/>
    <property type="match status" value="1"/>
</dbReference>
<dbReference type="CDD" id="cd01597">
    <property type="entry name" value="pCLME"/>
    <property type="match status" value="1"/>
</dbReference>
<dbReference type="InterPro" id="IPR022761">
    <property type="entry name" value="Fumarate_lyase_N"/>
</dbReference>
<dbReference type="InterPro" id="IPR004769">
    <property type="entry name" value="Pur_lyase"/>
</dbReference>
<dbReference type="PANTHER" id="PTHR43172:SF1">
    <property type="entry name" value="ADENYLOSUCCINATE LYASE"/>
    <property type="match status" value="1"/>
</dbReference>
<dbReference type="InterPro" id="IPR000362">
    <property type="entry name" value="Fumarate_lyase_fam"/>
</dbReference>
<reference evidence="4" key="1">
    <citation type="journal article" date="2014" name="Int. J. Syst. Evol. Microbiol.">
        <title>Complete genome sequence of Corynebacterium casei LMG S-19264T (=DSM 44701T), isolated from a smear-ripened cheese.</title>
        <authorList>
            <consortium name="US DOE Joint Genome Institute (JGI-PGF)"/>
            <person name="Walter F."/>
            <person name="Albersmeier A."/>
            <person name="Kalinowski J."/>
            <person name="Ruckert C."/>
        </authorList>
    </citation>
    <scope>NUCLEOTIDE SEQUENCE</scope>
    <source>
        <strain evidence="4">CGMCC 1.15371</strain>
    </source>
</reference>
<keyword evidence="5" id="KW-1185">Reference proteome</keyword>
<dbReference type="GO" id="GO:0070626">
    <property type="term" value="F:(S)-2-(5-amino-1-(5-phospho-D-ribosyl)imidazole-4-carboxamido) succinate lyase (fumarate-forming) activity"/>
    <property type="evidence" value="ECO:0007669"/>
    <property type="project" value="TreeGrafter"/>
</dbReference>
<feature type="domain" description="Adenylosuccinate lyase C-terminal" evidence="3">
    <location>
        <begin position="365"/>
        <end position="444"/>
    </location>
</feature>
<dbReference type="InterPro" id="IPR008948">
    <property type="entry name" value="L-Aspartase-like"/>
</dbReference>
<dbReference type="InterPro" id="IPR019468">
    <property type="entry name" value="AdenyloSucc_lyase_C"/>
</dbReference>
<dbReference type="PROSITE" id="PS00163">
    <property type="entry name" value="FUMARATE_LYASES"/>
    <property type="match status" value="1"/>
</dbReference>
<evidence type="ECO:0000313" key="5">
    <source>
        <dbReference type="Proteomes" id="UP000628775"/>
    </source>
</evidence>
<dbReference type="SUPFAM" id="SSF48557">
    <property type="entry name" value="L-aspartase-like"/>
    <property type="match status" value="1"/>
</dbReference>
<dbReference type="Gene3D" id="1.20.200.10">
    <property type="entry name" value="Fumarase/aspartase (Central domain)"/>
    <property type="match status" value="1"/>
</dbReference>
<dbReference type="NCBIfam" id="TIGR00928">
    <property type="entry name" value="purB"/>
    <property type="match status" value="1"/>
</dbReference>
<protein>
    <submittedName>
        <fullName evidence="4">3-carboxy-cis,cis-muconate cycloisomerase</fullName>
    </submittedName>
</protein>
<dbReference type="PRINTS" id="PR00149">
    <property type="entry name" value="FUMRATELYASE"/>
</dbReference>
<dbReference type="GO" id="GO:0004018">
    <property type="term" value="F:N6-(1,2-dicarboxyethyl)AMP AMP-lyase (fumarate-forming) activity"/>
    <property type="evidence" value="ECO:0007669"/>
    <property type="project" value="InterPro"/>
</dbReference>
<dbReference type="PANTHER" id="PTHR43172">
    <property type="entry name" value="ADENYLOSUCCINATE LYASE"/>
    <property type="match status" value="1"/>
</dbReference>
<dbReference type="AlphaFoldDB" id="A0A8J2VNM8"/>
<dbReference type="PRINTS" id="PR00145">
    <property type="entry name" value="ARGSUCLYASE"/>
</dbReference>
<dbReference type="RefSeq" id="WP_188690719.1">
    <property type="nucleotide sequence ID" value="NZ_BMIR01000004.1"/>
</dbReference>
<dbReference type="Proteomes" id="UP000628775">
    <property type="component" value="Unassembled WGS sequence"/>
</dbReference>
<dbReference type="UniPathway" id="UPA00075">
    <property type="reaction ID" value="UER00336"/>
</dbReference>
<dbReference type="Pfam" id="PF10397">
    <property type="entry name" value="ADSL_C"/>
    <property type="match status" value="1"/>
</dbReference>
<dbReference type="FunFam" id="1.20.200.10:FF:000014">
    <property type="entry name" value="3-carboxy-cis,cis-muconate cycloisomerase"/>
    <property type="match status" value="1"/>
</dbReference>
<dbReference type="Gene3D" id="1.10.40.30">
    <property type="entry name" value="Fumarase/aspartase (C-terminal domain)"/>
    <property type="match status" value="1"/>
</dbReference>
<evidence type="ECO:0000313" key="4">
    <source>
        <dbReference type="EMBL" id="GGE35058.1"/>
    </source>
</evidence>
<evidence type="ECO:0000256" key="1">
    <source>
        <dbReference type="ARBA" id="ARBA00022755"/>
    </source>
</evidence>
<dbReference type="GO" id="GO:0044208">
    <property type="term" value="P:'de novo' AMP biosynthetic process"/>
    <property type="evidence" value="ECO:0007669"/>
    <property type="project" value="UniProtKB-UniPathway"/>
</dbReference>
<organism evidence="4 5">
    <name type="scientific">Pullulanibacillus camelliae</name>
    <dbReference type="NCBI Taxonomy" id="1707096"/>
    <lineage>
        <taxon>Bacteria</taxon>
        <taxon>Bacillati</taxon>
        <taxon>Bacillota</taxon>
        <taxon>Bacilli</taxon>
        <taxon>Bacillales</taxon>
        <taxon>Sporolactobacillaceae</taxon>
        <taxon>Pullulanibacillus</taxon>
    </lineage>
</organism>
<dbReference type="EMBL" id="BMIR01000004">
    <property type="protein sequence ID" value="GGE35058.1"/>
    <property type="molecule type" value="Genomic_DNA"/>
</dbReference>
<keyword evidence="1" id="KW-0658">Purine biosynthesis</keyword>